<evidence type="ECO:0000313" key="1">
    <source>
        <dbReference type="EMBL" id="MDR9891602.1"/>
    </source>
</evidence>
<evidence type="ECO:0000313" key="2">
    <source>
        <dbReference type="Proteomes" id="UP001248822"/>
    </source>
</evidence>
<dbReference type="EMBL" id="JAQGEC010000014">
    <property type="protein sequence ID" value="MDR9891602.1"/>
    <property type="molecule type" value="Genomic_DNA"/>
</dbReference>
<name>A0AAE4DPE7_9ENTR</name>
<dbReference type="AlphaFoldDB" id="A0AAE4DPE7"/>
<comment type="caution">
    <text evidence="1">The sequence shown here is derived from an EMBL/GenBank/DDBJ whole genome shotgun (WGS) entry which is preliminary data.</text>
</comment>
<reference evidence="1" key="1">
    <citation type="submission" date="2022-12" db="EMBL/GenBank/DDBJ databases">
        <title>NDM-1 containing novel ST 2018 Pseudenterobacter timonensis.</title>
        <authorList>
            <person name="Halder G."/>
            <person name="Mandal S."/>
            <person name="Dutta S."/>
        </authorList>
    </citation>
    <scope>NUCLEOTIDE SEQUENCE</scope>
    <source>
        <strain evidence="1">CNCI147</strain>
    </source>
</reference>
<dbReference type="Proteomes" id="UP001248822">
    <property type="component" value="Unassembled WGS sequence"/>
</dbReference>
<accession>A0AAE4DPE7</accession>
<organism evidence="1 2">
    <name type="scientific">Pseudenterobacter timonensis</name>
    <dbReference type="NCBI Taxonomy" id="1755099"/>
    <lineage>
        <taxon>Bacteria</taxon>
        <taxon>Pseudomonadati</taxon>
        <taxon>Pseudomonadota</taxon>
        <taxon>Gammaproteobacteria</taxon>
        <taxon>Enterobacterales</taxon>
        <taxon>Enterobacteriaceae</taxon>
        <taxon>Pseudenterobacter</taxon>
    </lineage>
</organism>
<proteinExistence type="predicted"/>
<dbReference type="RefSeq" id="WP_310826798.1">
    <property type="nucleotide sequence ID" value="NZ_JAQGEC010000014.1"/>
</dbReference>
<sequence>MWYTVECSYNDSESEAEWNAFYNHQKLPALISVTGFTTSQRFRAVTSGCPVYLAIHTVKDANTLSSDDYFLKGGGNFARWQSCITDWHRNLYEAEELAPDISSDEILLLSSKPIDFLDTEMGYRGLEMLAVGLDKTPDYRVAYVLPSEIASRFTDVPGVDLYEPLTSQLQSALKEKPYPAEHIFARN</sequence>
<protein>
    <submittedName>
        <fullName evidence="1">Sugar ABC transporter</fullName>
    </submittedName>
</protein>
<gene>
    <name evidence="1" type="ORF">O7047_15375</name>
</gene>